<reference evidence="1" key="2">
    <citation type="journal article" date="2015" name="Data Brief">
        <title>Shoot transcriptome of the giant reed, Arundo donax.</title>
        <authorList>
            <person name="Barrero R.A."/>
            <person name="Guerrero F.D."/>
            <person name="Moolhuijzen P."/>
            <person name="Goolsby J.A."/>
            <person name="Tidwell J."/>
            <person name="Bellgard S.E."/>
            <person name="Bellgard M.I."/>
        </authorList>
    </citation>
    <scope>NUCLEOTIDE SEQUENCE</scope>
    <source>
        <tissue evidence="1">Shoot tissue taken approximately 20 cm above the soil surface</tissue>
    </source>
</reference>
<accession>A0A0A9E098</accession>
<organism evidence="1">
    <name type="scientific">Arundo donax</name>
    <name type="common">Giant reed</name>
    <name type="synonym">Donax arundinaceus</name>
    <dbReference type="NCBI Taxonomy" id="35708"/>
    <lineage>
        <taxon>Eukaryota</taxon>
        <taxon>Viridiplantae</taxon>
        <taxon>Streptophyta</taxon>
        <taxon>Embryophyta</taxon>
        <taxon>Tracheophyta</taxon>
        <taxon>Spermatophyta</taxon>
        <taxon>Magnoliopsida</taxon>
        <taxon>Liliopsida</taxon>
        <taxon>Poales</taxon>
        <taxon>Poaceae</taxon>
        <taxon>PACMAD clade</taxon>
        <taxon>Arundinoideae</taxon>
        <taxon>Arundineae</taxon>
        <taxon>Arundo</taxon>
    </lineage>
</organism>
<dbReference type="AlphaFoldDB" id="A0A0A9E098"/>
<proteinExistence type="predicted"/>
<evidence type="ECO:0000313" key="1">
    <source>
        <dbReference type="EMBL" id="JAD91350.1"/>
    </source>
</evidence>
<sequence length="32" mass="3742">MFFWLLDFPCLLPSPCANENKHCIALLVHRLV</sequence>
<protein>
    <submittedName>
        <fullName evidence="1">Uncharacterized protein</fullName>
    </submittedName>
</protein>
<reference evidence="1" key="1">
    <citation type="submission" date="2014-09" db="EMBL/GenBank/DDBJ databases">
        <authorList>
            <person name="Magalhaes I.L.F."/>
            <person name="Oliveira U."/>
            <person name="Santos F.R."/>
            <person name="Vidigal T.H.D.A."/>
            <person name="Brescovit A.D."/>
            <person name="Santos A.J."/>
        </authorList>
    </citation>
    <scope>NUCLEOTIDE SEQUENCE</scope>
    <source>
        <tissue evidence="1">Shoot tissue taken approximately 20 cm above the soil surface</tissue>
    </source>
</reference>
<name>A0A0A9E098_ARUDO</name>
<dbReference type="EMBL" id="GBRH01206545">
    <property type="protein sequence ID" value="JAD91350.1"/>
    <property type="molecule type" value="Transcribed_RNA"/>
</dbReference>